<comment type="caution">
    <text evidence="1">The sequence shown here is derived from an EMBL/GenBank/DDBJ whole genome shotgun (WGS) entry which is preliminary data.</text>
</comment>
<name>A0A814H9V7_9BILA</name>
<reference evidence="1" key="1">
    <citation type="submission" date="2021-02" db="EMBL/GenBank/DDBJ databases">
        <authorList>
            <person name="Nowell W R."/>
        </authorList>
    </citation>
    <scope>NUCLEOTIDE SEQUENCE</scope>
    <source>
        <strain evidence="1">Ploen Becks lab</strain>
    </source>
</reference>
<gene>
    <name evidence="1" type="ORF">OXX778_LOCUS16714</name>
</gene>
<dbReference type="OrthoDB" id="1000448at2759"/>
<proteinExistence type="predicted"/>
<evidence type="ECO:0000313" key="1">
    <source>
        <dbReference type="EMBL" id="CAF1007284.1"/>
    </source>
</evidence>
<dbReference type="EMBL" id="CAJNOC010004036">
    <property type="protein sequence ID" value="CAF1007284.1"/>
    <property type="molecule type" value="Genomic_DNA"/>
</dbReference>
<evidence type="ECO:0000313" key="2">
    <source>
        <dbReference type="Proteomes" id="UP000663879"/>
    </source>
</evidence>
<accession>A0A814H9V7</accession>
<protein>
    <submittedName>
        <fullName evidence="1">Uncharacterized protein</fullName>
    </submittedName>
</protein>
<keyword evidence="2" id="KW-1185">Reference proteome</keyword>
<dbReference type="Proteomes" id="UP000663879">
    <property type="component" value="Unassembled WGS sequence"/>
</dbReference>
<dbReference type="AlphaFoldDB" id="A0A814H9V7"/>
<organism evidence="1 2">
    <name type="scientific">Brachionus calyciflorus</name>
    <dbReference type="NCBI Taxonomy" id="104777"/>
    <lineage>
        <taxon>Eukaryota</taxon>
        <taxon>Metazoa</taxon>
        <taxon>Spiralia</taxon>
        <taxon>Gnathifera</taxon>
        <taxon>Rotifera</taxon>
        <taxon>Eurotatoria</taxon>
        <taxon>Monogononta</taxon>
        <taxon>Pseudotrocha</taxon>
        <taxon>Ploima</taxon>
        <taxon>Brachionidae</taxon>
        <taxon>Brachionus</taxon>
    </lineage>
</organism>
<sequence length="247" mass="28404">MRKLQENQKRQDDSKVKDQIKFDKGDLVILVNTGKRQGQVRNFEPKFISPYKILEQVTEVNFKFPINNRPWLFTPIDCEKADVNNQILMQALVNNRPISVPNVTNNNKNVMNVNNIVPPVIVEIDLNNILSETLADLINEMTEKNQVRTSNTRNIQQIDSINESRLNKNLIESQLEASSDESEKSEEELGANFVTAEEAKLEKDLPPPDKTVGLTRQLNFYGSSKKKLRKSVMIIRRNSQPFINDLR</sequence>